<dbReference type="Proteomes" id="UP000290848">
    <property type="component" value="Unassembled WGS sequence"/>
</dbReference>
<dbReference type="Pfam" id="PF19781">
    <property type="entry name" value="DUF6266"/>
    <property type="match status" value="1"/>
</dbReference>
<comment type="caution">
    <text evidence="1">The sequence shown here is derived from an EMBL/GenBank/DDBJ whole genome shotgun (WGS) entry which is preliminary data.</text>
</comment>
<sequence>MAELVPGAIGLVSGKVGTVIASKWRDIHYLKGILKANKKKKGDQDNINCIRFTKIYDFLSFIPDLVEDGFKHQNTGRASAFNLALSANIGAFLGDGAELDYASIRISTGSLIGAIAPEVTFEVPDCITVRWADLGDTYNQAPSDRAMILFYNSDGGGAAISEGVVRRGELQAEIPFPPAFHGKHVQGYIYFTNAAGTKNSQSTYLGCFIVPESDTDEPNPDK</sequence>
<protein>
    <submittedName>
        <fullName evidence="1">Uncharacterized protein</fullName>
    </submittedName>
</protein>
<proteinExistence type="predicted"/>
<organism evidence="1 2">
    <name type="scientific">Arcticibacter tournemirensis</name>
    <dbReference type="NCBI Taxonomy" id="699437"/>
    <lineage>
        <taxon>Bacteria</taxon>
        <taxon>Pseudomonadati</taxon>
        <taxon>Bacteroidota</taxon>
        <taxon>Sphingobacteriia</taxon>
        <taxon>Sphingobacteriales</taxon>
        <taxon>Sphingobacteriaceae</taxon>
        <taxon>Arcticibacter</taxon>
    </lineage>
</organism>
<dbReference type="InterPro" id="IPR046233">
    <property type="entry name" value="DUF6266"/>
</dbReference>
<dbReference type="AlphaFoldDB" id="A0A4Q0M6E0"/>
<evidence type="ECO:0000313" key="1">
    <source>
        <dbReference type="EMBL" id="RXF68618.1"/>
    </source>
</evidence>
<dbReference type="EMBL" id="RXOC01000010">
    <property type="protein sequence ID" value="RXF68618.1"/>
    <property type="molecule type" value="Genomic_DNA"/>
</dbReference>
<reference evidence="1 2" key="1">
    <citation type="submission" date="2018-12" db="EMBL/GenBank/DDBJ databases">
        <title>The Draft Genome Sequence of the Soil Bacterium Pedobacter tournemirensis R1.</title>
        <authorList>
            <person name="He J."/>
        </authorList>
    </citation>
    <scope>NUCLEOTIDE SEQUENCE [LARGE SCALE GENOMIC DNA]</scope>
    <source>
        <strain evidence="1 2">R1</strain>
    </source>
</reference>
<gene>
    <name evidence="1" type="ORF">EKH83_14915</name>
</gene>
<dbReference type="RefSeq" id="WP_128770250.1">
    <property type="nucleotide sequence ID" value="NZ_RXOC01000010.1"/>
</dbReference>
<evidence type="ECO:0000313" key="2">
    <source>
        <dbReference type="Proteomes" id="UP000290848"/>
    </source>
</evidence>
<name>A0A4Q0M6E0_9SPHI</name>
<accession>A0A4Q0M6E0</accession>